<dbReference type="EMBL" id="BRYB01000128">
    <property type="protein sequence ID" value="GMI23488.1"/>
    <property type="molecule type" value="Genomic_DNA"/>
</dbReference>
<proteinExistence type="predicted"/>
<dbReference type="Proteomes" id="UP001165060">
    <property type="component" value="Unassembled WGS sequence"/>
</dbReference>
<comment type="caution">
    <text evidence="1">The sequence shown here is derived from an EMBL/GenBank/DDBJ whole genome shotgun (WGS) entry which is preliminary data.</text>
</comment>
<sequence>MSTLLHSSPSPTCSLSLPGGGALSFLSSAAALTPSASHPLPHAAHRAIHLSGDGEDGAPAIILILSRDGLTASVLSFSPSAGFATLLSHSSPHRLSCPVLFHP</sequence>
<evidence type="ECO:0000313" key="2">
    <source>
        <dbReference type="Proteomes" id="UP001165060"/>
    </source>
</evidence>
<gene>
    <name evidence="1" type="ORF">TeGR_g2737</name>
</gene>
<keyword evidence="2" id="KW-1185">Reference proteome</keyword>
<feature type="non-terminal residue" evidence="1">
    <location>
        <position position="103"/>
    </location>
</feature>
<accession>A0ABQ6MCC4</accession>
<reference evidence="1 2" key="1">
    <citation type="journal article" date="2023" name="Commun. Biol.">
        <title>Genome analysis of Parmales, the sister group of diatoms, reveals the evolutionary specialization of diatoms from phago-mixotrophs to photoautotrophs.</title>
        <authorList>
            <person name="Ban H."/>
            <person name="Sato S."/>
            <person name="Yoshikawa S."/>
            <person name="Yamada K."/>
            <person name="Nakamura Y."/>
            <person name="Ichinomiya M."/>
            <person name="Sato N."/>
            <person name="Blanc-Mathieu R."/>
            <person name="Endo H."/>
            <person name="Kuwata A."/>
            <person name="Ogata H."/>
        </authorList>
    </citation>
    <scope>NUCLEOTIDE SEQUENCE [LARGE SCALE GENOMIC DNA]</scope>
</reference>
<organism evidence="1 2">
    <name type="scientific">Tetraparma gracilis</name>
    <dbReference type="NCBI Taxonomy" id="2962635"/>
    <lineage>
        <taxon>Eukaryota</taxon>
        <taxon>Sar</taxon>
        <taxon>Stramenopiles</taxon>
        <taxon>Ochrophyta</taxon>
        <taxon>Bolidophyceae</taxon>
        <taxon>Parmales</taxon>
        <taxon>Triparmaceae</taxon>
        <taxon>Tetraparma</taxon>
    </lineage>
</organism>
<name>A0ABQ6MCC4_9STRA</name>
<evidence type="ECO:0000313" key="1">
    <source>
        <dbReference type="EMBL" id="GMI23488.1"/>
    </source>
</evidence>
<protein>
    <submittedName>
        <fullName evidence="1">Uncharacterized protein</fullName>
    </submittedName>
</protein>